<keyword evidence="2" id="KW-1185">Reference proteome</keyword>
<protein>
    <submittedName>
        <fullName evidence="1">Uncharacterized protein</fullName>
    </submittedName>
</protein>
<proteinExistence type="predicted"/>
<sequence length="257" mass="29139">MAKTNLAWDDVLVGGITAEEIAKSRVNARESSIRRPGRTIKVMSEEEWQRRCAAAAEKRKEWYAKQAAEQAARTQSDNEKLRPLADRYAAEVNRQRQYPKLMAKKLRNYHVKPEGTAIPDGEWKASHQDIGKFLAAVLLAYHYGVDIKNGSAMGPPVYMYRSHTLQLDVPPDRGLKCYIEHRGLAASDDELRYFDGCIAKKVDFPVFLVAAVEDNLKRLSKSKDSSLDADKQILAFILEDDLLIEEITEVILESMEK</sequence>
<evidence type="ECO:0000313" key="1">
    <source>
        <dbReference type="EMBL" id="KAK8872356.1"/>
    </source>
</evidence>
<organism evidence="1 2">
    <name type="scientific">Apiospora arundinis</name>
    <dbReference type="NCBI Taxonomy" id="335852"/>
    <lineage>
        <taxon>Eukaryota</taxon>
        <taxon>Fungi</taxon>
        <taxon>Dikarya</taxon>
        <taxon>Ascomycota</taxon>
        <taxon>Pezizomycotina</taxon>
        <taxon>Sordariomycetes</taxon>
        <taxon>Xylariomycetidae</taxon>
        <taxon>Amphisphaeriales</taxon>
        <taxon>Apiosporaceae</taxon>
        <taxon>Apiospora</taxon>
    </lineage>
</organism>
<accession>A0ABR2J3F1</accession>
<evidence type="ECO:0000313" key="2">
    <source>
        <dbReference type="Proteomes" id="UP001390339"/>
    </source>
</evidence>
<reference evidence="1 2" key="1">
    <citation type="journal article" date="2024" name="IMA Fungus">
        <title>Apiospora arundinis, a panoply of carbohydrate-active enzymes and secondary metabolites.</title>
        <authorList>
            <person name="Sorensen T."/>
            <person name="Petersen C."/>
            <person name="Muurmann A.T."/>
            <person name="Christiansen J.V."/>
            <person name="Brundto M.L."/>
            <person name="Overgaard C.K."/>
            <person name="Boysen A.T."/>
            <person name="Wollenberg R.D."/>
            <person name="Larsen T.O."/>
            <person name="Sorensen J.L."/>
            <person name="Nielsen K.L."/>
            <person name="Sondergaard T.E."/>
        </authorList>
    </citation>
    <scope>NUCLEOTIDE SEQUENCE [LARGE SCALE GENOMIC DNA]</scope>
    <source>
        <strain evidence="1 2">AAU 773</strain>
    </source>
</reference>
<name>A0ABR2J3F1_9PEZI</name>
<dbReference type="EMBL" id="JAPCWZ010000003">
    <property type="protein sequence ID" value="KAK8872356.1"/>
    <property type="molecule type" value="Genomic_DNA"/>
</dbReference>
<dbReference type="Proteomes" id="UP001390339">
    <property type="component" value="Unassembled WGS sequence"/>
</dbReference>
<gene>
    <name evidence="1" type="ORF">PGQ11_002870</name>
</gene>
<comment type="caution">
    <text evidence="1">The sequence shown here is derived from an EMBL/GenBank/DDBJ whole genome shotgun (WGS) entry which is preliminary data.</text>
</comment>